<dbReference type="AlphaFoldDB" id="A0A419HSM1"/>
<dbReference type="Proteomes" id="UP000285112">
    <property type="component" value="Unassembled WGS sequence"/>
</dbReference>
<dbReference type="EMBL" id="QZFV01000120">
    <property type="protein sequence ID" value="RJQ79629.1"/>
    <property type="molecule type" value="Genomic_DNA"/>
</dbReference>
<dbReference type="OrthoDB" id="3695377at2"/>
<evidence type="ECO:0000256" key="1">
    <source>
        <dbReference type="SAM" id="SignalP"/>
    </source>
</evidence>
<gene>
    <name evidence="2" type="ORF">D5S19_26330</name>
</gene>
<organism evidence="2 3">
    <name type="scientific">Amycolatopsis panacis</name>
    <dbReference type="NCBI Taxonomy" id="2340917"/>
    <lineage>
        <taxon>Bacteria</taxon>
        <taxon>Bacillati</taxon>
        <taxon>Actinomycetota</taxon>
        <taxon>Actinomycetes</taxon>
        <taxon>Pseudonocardiales</taxon>
        <taxon>Pseudonocardiaceae</taxon>
        <taxon>Amycolatopsis</taxon>
    </lineage>
</organism>
<keyword evidence="1" id="KW-0732">Signal</keyword>
<keyword evidence="3" id="KW-1185">Reference proteome</keyword>
<sequence>MFRAPFIVLVSAMVLAACSSTVTPSIPVPTGSSVLSRSVPPYGGAPKVVHPLPDSVLSGSPCDALSPKQILDDVGPGVPGKVDDGALGPVCRWYDGDGGPMLMAYFTTLQHEGLSVIYKQVKSQMRRFDVLPPIQGFPAVAYDTRPGPKTRDCHLAVGLADTLDVQIGLSLGDHDAGKTDACGLAAIAADQVVTTLTAKAGH</sequence>
<accession>A0A419HSM1</accession>
<name>A0A419HSM1_9PSEU</name>
<feature type="signal peptide" evidence="1">
    <location>
        <begin position="1"/>
        <end position="16"/>
    </location>
</feature>
<dbReference type="RefSeq" id="WP_120026053.1">
    <property type="nucleotide sequence ID" value="NZ_QZFV01000120.1"/>
</dbReference>
<dbReference type="InterPro" id="IPR024520">
    <property type="entry name" value="DUF3558"/>
</dbReference>
<evidence type="ECO:0000313" key="2">
    <source>
        <dbReference type="EMBL" id="RJQ79629.1"/>
    </source>
</evidence>
<proteinExistence type="predicted"/>
<dbReference type="PROSITE" id="PS51257">
    <property type="entry name" value="PROKAR_LIPOPROTEIN"/>
    <property type="match status" value="1"/>
</dbReference>
<dbReference type="Pfam" id="PF12079">
    <property type="entry name" value="DUF3558"/>
    <property type="match status" value="1"/>
</dbReference>
<feature type="chain" id="PRO_5038874372" evidence="1">
    <location>
        <begin position="17"/>
        <end position="202"/>
    </location>
</feature>
<reference evidence="2 3" key="1">
    <citation type="submission" date="2018-09" db="EMBL/GenBank/DDBJ databases">
        <title>YIM PH 21725 draft genome.</title>
        <authorList>
            <person name="Miao C."/>
        </authorList>
    </citation>
    <scope>NUCLEOTIDE SEQUENCE [LARGE SCALE GENOMIC DNA]</scope>
    <source>
        <strain evidence="3">YIM PH21725</strain>
    </source>
</reference>
<comment type="caution">
    <text evidence="2">The sequence shown here is derived from an EMBL/GenBank/DDBJ whole genome shotgun (WGS) entry which is preliminary data.</text>
</comment>
<protein>
    <submittedName>
        <fullName evidence="2">DUF3558 domain-containing protein</fullName>
    </submittedName>
</protein>
<evidence type="ECO:0000313" key="3">
    <source>
        <dbReference type="Proteomes" id="UP000285112"/>
    </source>
</evidence>